<dbReference type="AlphaFoldDB" id="A0A0E9UX96"/>
<reference evidence="1" key="2">
    <citation type="journal article" date="2015" name="Fish Shellfish Immunol.">
        <title>Early steps in the European eel (Anguilla anguilla)-Vibrio vulnificus interaction in the gills: Role of the RtxA13 toxin.</title>
        <authorList>
            <person name="Callol A."/>
            <person name="Pajuelo D."/>
            <person name="Ebbesson L."/>
            <person name="Teles M."/>
            <person name="MacKenzie S."/>
            <person name="Amaro C."/>
        </authorList>
    </citation>
    <scope>NUCLEOTIDE SEQUENCE</scope>
</reference>
<protein>
    <submittedName>
        <fullName evidence="1">Uncharacterized protein</fullName>
    </submittedName>
</protein>
<evidence type="ECO:0000313" key="1">
    <source>
        <dbReference type="EMBL" id="JAH69603.1"/>
    </source>
</evidence>
<sequence length="25" mass="2980">MHIITYHGSDRKSRLSHHEHKLIIA</sequence>
<name>A0A0E9UX96_ANGAN</name>
<reference evidence="1" key="1">
    <citation type="submission" date="2014-11" db="EMBL/GenBank/DDBJ databases">
        <authorList>
            <person name="Amaro Gonzalez C."/>
        </authorList>
    </citation>
    <scope>NUCLEOTIDE SEQUENCE</scope>
</reference>
<organism evidence="1">
    <name type="scientific">Anguilla anguilla</name>
    <name type="common">European freshwater eel</name>
    <name type="synonym">Muraena anguilla</name>
    <dbReference type="NCBI Taxonomy" id="7936"/>
    <lineage>
        <taxon>Eukaryota</taxon>
        <taxon>Metazoa</taxon>
        <taxon>Chordata</taxon>
        <taxon>Craniata</taxon>
        <taxon>Vertebrata</taxon>
        <taxon>Euteleostomi</taxon>
        <taxon>Actinopterygii</taxon>
        <taxon>Neopterygii</taxon>
        <taxon>Teleostei</taxon>
        <taxon>Anguilliformes</taxon>
        <taxon>Anguillidae</taxon>
        <taxon>Anguilla</taxon>
    </lineage>
</organism>
<dbReference type="EMBL" id="GBXM01038974">
    <property type="protein sequence ID" value="JAH69603.1"/>
    <property type="molecule type" value="Transcribed_RNA"/>
</dbReference>
<accession>A0A0E9UX96</accession>
<proteinExistence type="predicted"/>